<protein>
    <submittedName>
        <fullName evidence="1">NAD(P)H-binding protein</fullName>
    </submittedName>
</protein>
<reference evidence="1" key="1">
    <citation type="journal article" date="2013" name="Int. J. Syst. Evol. Microbiol.">
        <title>Aestuariibaculum suncheonense gen. nov., sp. nov., a marine bacterium of the family Flavobacteriaceae isolated from a tidal flat and emended descriptions of the genera Gaetbulibacter and Tamlana.</title>
        <authorList>
            <person name="Jeong S.H."/>
            <person name="Park M.S."/>
            <person name="Jin H.M."/>
            <person name="Lee K."/>
            <person name="Park W."/>
            <person name="Jeon C.O."/>
        </authorList>
    </citation>
    <scope>NUCLEOTIDE SEQUENCE</scope>
    <source>
        <strain evidence="1">SC17</strain>
    </source>
</reference>
<dbReference type="PANTHER" id="PTHR48079">
    <property type="entry name" value="PROTEIN YEEZ"/>
    <property type="match status" value="1"/>
</dbReference>
<gene>
    <name evidence="1" type="ORF">ICJ84_10410</name>
</gene>
<keyword evidence="2" id="KW-1185">Reference proteome</keyword>
<dbReference type="Proteomes" id="UP000602057">
    <property type="component" value="Unassembled WGS sequence"/>
</dbReference>
<evidence type="ECO:0000313" key="1">
    <source>
        <dbReference type="EMBL" id="MBD0835849.1"/>
    </source>
</evidence>
<evidence type="ECO:0000313" key="2">
    <source>
        <dbReference type="Proteomes" id="UP000602057"/>
    </source>
</evidence>
<name>A0A8J6Q7Y2_9FLAO</name>
<dbReference type="EMBL" id="JACVXC010000003">
    <property type="protein sequence ID" value="MBD0835849.1"/>
    <property type="molecule type" value="Genomic_DNA"/>
</dbReference>
<dbReference type="RefSeq" id="WP_188216335.1">
    <property type="nucleotide sequence ID" value="NZ_BAABGH010000011.1"/>
</dbReference>
<dbReference type="InterPro" id="IPR036291">
    <property type="entry name" value="NAD(P)-bd_dom_sf"/>
</dbReference>
<dbReference type="PANTHER" id="PTHR48079:SF6">
    <property type="entry name" value="NAD(P)-BINDING DOMAIN-CONTAINING PROTEIN-RELATED"/>
    <property type="match status" value="1"/>
</dbReference>
<organism evidence="1 2">
    <name type="scientific">Aestuariibaculum suncheonense</name>
    <dbReference type="NCBI Taxonomy" id="1028745"/>
    <lineage>
        <taxon>Bacteria</taxon>
        <taxon>Pseudomonadati</taxon>
        <taxon>Bacteroidota</taxon>
        <taxon>Flavobacteriia</taxon>
        <taxon>Flavobacteriales</taxon>
        <taxon>Flavobacteriaceae</taxon>
    </lineage>
</organism>
<reference evidence="1" key="2">
    <citation type="submission" date="2020-09" db="EMBL/GenBank/DDBJ databases">
        <authorList>
            <person name="Wu Z."/>
        </authorList>
    </citation>
    <scope>NUCLEOTIDE SEQUENCE</scope>
    <source>
        <strain evidence="1">SC17</strain>
    </source>
</reference>
<accession>A0A8J6Q7Y2</accession>
<sequence length="257" mass="29117">MRQSISILGCGWLGLALASDLTAKGYEVYGSTTSVSKIEHLEEKGIKSFLIDISKPDLDIIRDFLSSKVLVIAITSKSIDDIKNLIKHIEVSEVQNVIFISSTSVYPFTNGIVTENTNTLSTPLAEIEQLFISNPSFKSTIIRFGGLFGYDRKPGNFVKDNKPVEYPDGYVNLIHRDDCIEIIEQVIFKNVWNEILNACADSHPKRRDFYLRESQKTGKSQIVFNEATESKYKIINSQKLKRLLDYKFIHADLMNLV</sequence>
<comment type="caution">
    <text evidence="1">The sequence shown here is derived from an EMBL/GenBank/DDBJ whole genome shotgun (WGS) entry which is preliminary data.</text>
</comment>
<dbReference type="AlphaFoldDB" id="A0A8J6Q7Y2"/>
<dbReference type="InterPro" id="IPR051783">
    <property type="entry name" value="NAD(P)-dependent_oxidoreduct"/>
</dbReference>
<proteinExistence type="predicted"/>
<dbReference type="Gene3D" id="3.40.50.720">
    <property type="entry name" value="NAD(P)-binding Rossmann-like Domain"/>
    <property type="match status" value="1"/>
</dbReference>
<dbReference type="GO" id="GO:0005737">
    <property type="term" value="C:cytoplasm"/>
    <property type="evidence" value="ECO:0007669"/>
    <property type="project" value="TreeGrafter"/>
</dbReference>
<dbReference type="SUPFAM" id="SSF51735">
    <property type="entry name" value="NAD(P)-binding Rossmann-fold domains"/>
    <property type="match status" value="1"/>
</dbReference>
<dbReference type="GO" id="GO:0004029">
    <property type="term" value="F:aldehyde dehydrogenase (NAD+) activity"/>
    <property type="evidence" value="ECO:0007669"/>
    <property type="project" value="TreeGrafter"/>
</dbReference>